<dbReference type="RefSeq" id="WP_229932128.1">
    <property type="nucleotide sequence ID" value="NZ_CAJHOF010000002.1"/>
</dbReference>
<feature type="transmembrane region" description="Helical" evidence="6">
    <location>
        <begin position="127"/>
        <end position="146"/>
    </location>
</feature>
<gene>
    <name evidence="7" type="ORF">LMG7974_00310</name>
</gene>
<accession>A0ABM8Q3H0</accession>
<keyword evidence="4 6" id="KW-1133">Transmembrane helix</keyword>
<protein>
    <recommendedName>
        <fullName evidence="9">YihY family inner membrane protein</fullName>
    </recommendedName>
</protein>
<evidence type="ECO:0000256" key="5">
    <source>
        <dbReference type="ARBA" id="ARBA00023136"/>
    </source>
</evidence>
<evidence type="ECO:0000256" key="2">
    <source>
        <dbReference type="ARBA" id="ARBA00022475"/>
    </source>
</evidence>
<proteinExistence type="predicted"/>
<name>A0ABM8Q3H0_9BACT</name>
<dbReference type="NCBIfam" id="TIGR00765">
    <property type="entry name" value="yihY_not_rbn"/>
    <property type="match status" value="1"/>
</dbReference>
<dbReference type="Pfam" id="PF03631">
    <property type="entry name" value="Virul_fac_BrkB"/>
    <property type="match status" value="1"/>
</dbReference>
<dbReference type="PANTHER" id="PTHR30213:SF0">
    <property type="entry name" value="UPF0761 MEMBRANE PROTEIN YIHY"/>
    <property type="match status" value="1"/>
</dbReference>
<keyword evidence="8" id="KW-1185">Reference proteome</keyword>
<comment type="caution">
    <text evidence="7">The sequence shown here is derived from an EMBL/GenBank/DDBJ whole genome shotgun (WGS) entry which is preliminary data.</text>
</comment>
<dbReference type="PIRSF" id="PIRSF035875">
    <property type="entry name" value="RNase_BN"/>
    <property type="match status" value="1"/>
</dbReference>
<keyword evidence="2" id="KW-1003">Cell membrane</keyword>
<keyword evidence="5 6" id="KW-0472">Membrane</keyword>
<feature type="transmembrane region" description="Helical" evidence="6">
    <location>
        <begin position="20"/>
        <end position="46"/>
    </location>
</feature>
<dbReference type="EMBL" id="CAJHOF010000002">
    <property type="protein sequence ID" value="CAD7287431.1"/>
    <property type="molecule type" value="Genomic_DNA"/>
</dbReference>
<feature type="transmembrane region" description="Helical" evidence="6">
    <location>
        <begin position="231"/>
        <end position="252"/>
    </location>
</feature>
<evidence type="ECO:0000313" key="8">
    <source>
        <dbReference type="Proteomes" id="UP000789803"/>
    </source>
</evidence>
<evidence type="ECO:0000256" key="4">
    <source>
        <dbReference type="ARBA" id="ARBA00022989"/>
    </source>
</evidence>
<feature type="transmembrane region" description="Helical" evidence="6">
    <location>
        <begin position="197"/>
        <end position="219"/>
    </location>
</feature>
<evidence type="ECO:0000256" key="1">
    <source>
        <dbReference type="ARBA" id="ARBA00004651"/>
    </source>
</evidence>
<dbReference type="InterPro" id="IPR017039">
    <property type="entry name" value="Virul_fac_BrkB"/>
</dbReference>
<evidence type="ECO:0000256" key="6">
    <source>
        <dbReference type="SAM" id="Phobius"/>
    </source>
</evidence>
<dbReference type="Proteomes" id="UP000789803">
    <property type="component" value="Unassembled WGS sequence"/>
</dbReference>
<feature type="transmembrane region" description="Helical" evidence="6">
    <location>
        <begin position="166"/>
        <end position="185"/>
    </location>
</feature>
<reference evidence="7 8" key="1">
    <citation type="submission" date="2020-11" db="EMBL/GenBank/DDBJ databases">
        <authorList>
            <person name="Peeters C."/>
        </authorList>
    </citation>
    <scope>NUCLEOTIDE SEQUENCE [LARGE SCALE GENOMIC DNA]</scope>
    <source>
        <strain evidence="7 8">LMG 7974</strain>
    </source>
</reference>
<comment type="subcellular location">
    <subcellularLocation>
        <location evidence="1">Cell membrane</location>
        <topology evidence="1">Multi-pass membrane protein</topology>
    </subcellularLocation>
</comment>
<dbReference type="PANTHER" id="PTHR30213">
    <property type="entry name" value="INNER MEMBRANE PROTEIN YHJD"/>
    <property type="match status" value="1"/>
</dbReference>
<sequence>MKEKCKKYIKILKDIKDNNINMYASSLSFHTIMSIIPLLLITLSLFTQMPVFTEYYSKIEEFIFNSMLPTHQDVMSKYLQNFMKNSVNLGIMGFVAVVFTSTMFFTQYERIILKITKAKKRSLWSLVSSYWTLLTLAPMGLALSFYLSNLIQNLLNSNQYTSGLNFLSVFPYLVIWIMFCVVYLISVSEPMRFKNALIGSFVGSLVWYLGKSAFVYYAMSNKTYSSIYGSFSVMLFFILWVYVSWIIFLYGLKIASYLEQKQKCQNANKQNSNA</sequence>
<feature type="transmembrane region" description="Helical" evidence="6">
    <location>
        <begin position="87"/>
        <end position="106"/>
    </location>
</feature>
<organism evidence="7 8">
    <name type="scientific">Campylobacter majalis</name>
    <dbReference type="NCBI Taxonomy" id="2790656"/>
    <lineage>
        <taxon>Bacteria</taxon>
        <taxon>Pseudomonadati</taxon>
        <taxon>Campylobacterota</taxon>
        <taxon>Epsilonproteobacteria</taxon>
        <taxon>Campylobacterales</taxon>
        <taxon>Campylobacteraceae</taxon>
        <taxon>Campylobacter</taxon>
    </lineage>
</organism>
<evidence type="ECO:0008006" key="9">
    <source>
        <dbReference type="Google" id="ProtNLM"/>
    </source>
</evidence>
<evidence type="ECO:0000313" key="7">
    <source>
        <dbReference type="EMBL" id="CAD7287431.1"/>
    </source>
</evidence>
<evidence type="ECO:0000256" key="3">
    <source>
        <dbReference type="ARBA" id="ARBA00022692"/>
    </source>
</evidence>
<keyword evidence="3 6" id="KW-0812">Transmembrane</keyword>